<keyword evidence="5" id="KW-0949">S-adenosyl-L-methionine</keyword>
<sequence>MFSIINSKISTLSISIGLGKCLQKDMFAEDSLSTLHVANDTDCTVFCGDNLNHLIGMSEKHSDSIGFCYIDPPYNCGSKFIYNDSRKSPDVGLWGKHSEWMEFMLPRLVAVHFLLKDSGVIAISIDDYEFPYLKVLMDKVFGEDNFLGNIVVCRSKNGKGSKKNIAASHEYLVVYGKTNKAKLRGAMDDPEKYDKADKHGRYRIDGLFRKKGQASLRTDRPNMFYPLYFNEVGEVFLEPDPHLKEVYPIDSKGVERRWLWGRDTAKERAWQLYASPKGTVYVKNYASDEKRIKIRTLWNKSSYYTECGTKEIKEIYGDKLFDTPKPLEYIKDIIDQMSQPDDLILDFFAGTGTTAHAAYELNKTDGGNRRVILMESKDLISENHIAFKSGYKSICEITAQRLKYLSCKDSSYTYTVENVSDSLQPAAEANY</sequence>
<name>A0ABM9QSM8_9VIBR</name>
<dbReference type="EC" id="2.1.1.72" evidence="2"/>
<evidence type="ECO:0000313" key="8">
    <source>
        <dbReference type="EMBL" id="CDT25614.1"/>
    </source>
</evidence>
<protein>
    <recommendedName>
        <fullName evidence="2">site-specific DNA-methyltransferase (adenine-specific)</fullName>
        <ecNumber evidence="2">2.1.1.72</ecNumber>
    </recommendedName>
</protein>
<dbReference type="InterPro" id="IPR002941">
    <property type="entry name" value="DNA_methylase_N4/N6"/>
</dbReference>
<evidence type="ECO:0000259" key="7">
    <source>
        <dbReference type="Pfam" id="PF01555"/>
    </source>
</evidence>
<evidence type="ECO:0000313" key="9">
    <source>
        <dbReference type="Proteomes" id="UP000049077"/>
    </source>
</evidence>
<dbReference type="EMBL" id="CCJX01000079">
    <property type="protein sequence ID" value="CDT25614.1"/>
    <property type="molecule type" value="Genomic_DNA"/>
</dbReference>
<dbReference type="Pfam" id="PF01555">
    <property type="entry name" value="N6_N4_Mtase"/>
    <property type="match status" value="1"/>
</dbReference>
<dbReference type="GO" id="GO:0032259">
    <property type="term" value="P:methylation"/>
    <property type="evidence" value="ECO:0007669"/>
    <property type="project" value="UniProtKB-KW"/>
</dbReference>
<dbReference type="InterPro" id="IPR029063">
    <property type="entry name" value="SAM-dependent_MTases_sf"/>
</dbReference>
<dbReference type="Gene3D" id="3.40.50.150">
    <property type="entry name" value="Vaccinia Virus protein VP39"/>
    <property type="match status" value="1"/>
</dbReference>
<evidence type="ECO:0000256" key="1">
    <source>
        <dbReference type="ARBA" id="ARBA00006594"/>
    </source>
</evidence>
<evidence type="ECO:0000256" key="6">
    <source>
        <dbReference type="ARBA" id="ARBA00047942"/>
    </source>
</evidence>
<comment type="catalytic activity">
    <reaction evidence="6">
        <text>a 2'-deoxyadenosine in DNA + S-adenosyl-L-methionine = an N(6)-methyl-2'-deoxyadenosine in DNA + S-adenosyl-L-homocysteine + H(+)</text>
        <dbReference type="Rhea" id="RHEA:15197"/>
        <dbReference type="Rhea" id="RHEA-COMP:12418"/>
        <dbReference type="Rhea" id="RHEA-COMP:12419"/>
        <dbReference type="ChEBI" id="CHEBI:15378"/>
        <dbReference type="ChEBI" id="CHEBI:57856"/>
        <dbReference type="ChEBI" id="CHEBI:59789"/>
        <dbReference type="ChEBI" id="CHEBI:90615"/>
        <dbReference type="ChEBI" id="CHEBI:90616"/>
        <dbReference type="EC" id="2.1.1.72"/>
    </reaction>
</comment>
<evidence type="ECO:0000256" key="2">
    <source>
        <dbReference type="ARBA" id="ARBA00011900"/>
    </source>
</evidence>
<feature type="domain" description="DNA methylase N-4/N-6" evidence="7">
    <location>
        <begin position="67"/>
        <end position="363"/>
    </location>
</feature>
<organism evidence="8 9">
    <name type="scientific">Vibrio crassostreae</name>
    <dbReference type="NCBI Taxonomy" id="246167"/>
    <lineage>
        <taxon>Bacteria</taxon>
        <taxon>Pseudomonadati</taxon>
        <taxon>Pseudomonadota</taxon>
        <taxon>Gammaproteobacteria</taxon>
        <taxon>Vibrionales</taxon>
        <taxon>Vibrionaceae</taxon>
        <taxon>Vibrio</taxon>
    </lineage>
</organism>
<comment type="similarity">
    <text evidence="1">Belongs to the N(4)/N(6)-methyltransferase family.</text>
</comment>
<dbReference type="Proteomes" id="UP000049077">
    <property type="component" value="Unassembled WGS sequence"/>
</dbReference>
<keyword evidence="9" id="KW-1185">Reference proteome</keyword>
<dbReference type="PRINTS" id="PR00506">
    <property type="entry name" value="D21N6MTFRASE"/>
</dbReference>
<dbReference type="RefSeq" id="WP_048666444.1">
    <property type="nucleotide sequence ID" value="NZ_AP025476.1"/>
</dbReference>
<keyword evidence="4 8" id="KW-0808">Transferase</keyword>
<dbReference type="SUPFAM" id="SSF53335">
    <property type="entry name" value="S-adenosyl-L-methionine-dependent methyltransferases"/>
    <property type="match status" value="1"/>
</dbReference>
<comment type="caution">
    <text evidence="8">The sequence shown here is derived from an EMBL/GenBank/DDBJ whole genome shotgun (WGS) entry which is preliminary data.</text>
</comment>
<dbReference type="GO" id="GO:0009007">
    <property type="term" value="F:site-specific DNA-methyltransferase (adenine-specific) activity"/>
    <property type="evidence" value="ECO:0007669"/>
    <property type="project" value="UniProtKB-EC"/>
</dbReference>
<dbReference type="GeneID" id="93900369"/>
<evidence type="ECO:0000256" key="4">
    <source>
        <dbReference type="ARBA" id="ARBA00022679"/>
    </source>
</evidence>
<evidence type="ECO:0000256" key="5">
    <source>
        <dbReference type="ARBA" id="ARBA00022691"/>
    </source>
</evidence>
<reference evidence="8 9" key="1">
    <citation type="submission" date="2014-06" db="EMBL/GenBank/DDBJ databases">
        <authorList>
            <person name="Le Roux F."/>
        </authorList>
    </citation>
    <scope>NUCLEOTIDE SEQUENCE [LARGE SCALE GENOMIC DNA]</scope>
    <source>
        <strain evidence="8 9">J5-4</strain>
    </source>
</reference>
<accession>A0ABM9QSM8</accession>
<proteinExistence type="inferred from homology"/>
<evidence type="ECO:0000256" key="3">
    <source>
        <dbReference type="ARBA" id="ARBA00022603"/>
    </source>
</evidence>
<gene>
    <name evidence="8" type="primary">kpnIM</name>
    <name evidence="8" type="ORF">VCR4J5_170174</name>
</gene>
<keyword evidence="3 8" id="KW-0489">Methyltransferase</keyword>
<dbReference type="InterPro" id="IPR002295">
    <property type="entry name" value="N4/N6-MTase_EcoPI_Mod-like"/>
</dbReference>
<dbReference type="PIRSF" id="PIRSF015855">
    <property type="entry name" value="TypeIII_Mtase_mKpnI"/>
    <property type="match status" value="1"/>
</dbReference>